<dbReference type="AlphaFoldDB" id="A0A4S4LTS9"/>
<evidence type="ECO:0000313" key="2">
    <source>
        <dbReference type="EMBL" id="THH15051.1"/>
    </source>
</evidence>
<feature type="compositionally biased region" description="Polar residues" evidence="1">
    <location>
        <begin position="49"/>
        <end position="58"/>
    </location>
</feature>
<sequence>MGLTGNGHVDKLDAQRFNLSRLRGSDNPPTSSRPLPRISIPISSPASTCDESPVNTAESPVRRAVRRPLDFIHSIVPAKAVAHLSQASCPTKTRSPPSPMGKQIPFIPRDVPEKYASGIEASKATTSSAEGTKKHAKVRSRNNRHRSNDFQPTLSSESPSHDQRDKVLRASSSSTNSAPPRSDNPRRRTRSLTPSHARHTANTSNDPPSCSRTRKISLVLAGVRRPGVVVPLVPVPPLPDIAAAPLRLSNSCFPSLGRSNAPSTFFANPNSSSLTHFNPSELPRWFRPDRDPTEAAGPLEIKVTQKIEVFRDQRRK</sequence>
<evidence type="ECO:0000313" key="3">
    <source>
        <dbReference type="Proteomes" id="UP000310158"/>
    </source>
</evidence>
<feature type="region of interest" description="Disordered" evidence="1">
    <location>
        <begin position="1"/>
        <end position="61"/>
    </location>
</feature>
<protein>
    <submittedName>
        <fullName evidence="2">Uncharacterized protein</fullName>
    </submittedName>
</protein>
<comment type="caution">
    <text evidence="2">The sequence shown here is derived from an EMBL/GenBank/DDBJ whole genome shotgun (WGS) entry which is preliminary data.</text>
</comment>
<dbReference type="Proteomes" id="UP000310158">
    <property type="component" value="Unassembled WGS sequence"/>
</dbReference>
<evidence type="ECO:0000256" key="1">
    <source>
        <dbReference type="SAM" id="MobiDB-lite"/>
    </source>
</evidence>
<feature type="compositionally biased region" description="Basic residues" evidence="1">
    <location>
        <begin position="134"/>
        <end position="145"/>
    </location>
</feature>
<gene>
    <name evidence="2" type="ORF">EW146_g5362</name>
</gene>
<dbReference type="EMBL" id="SGPL01000232">
    <property type="protein sequence ID" value="THH15051.1"/>
    <property type="molecule type" value="Genomic_DNA"/>
</dbReference>
<reference evidence="2 3" key="1">
    <citation type="submission" date="2019-02" db="EMBL/GenBank/DDBJ databases">
        <title>Genome sequencing of the rare red list fungi Bondarzewia mesenterica.</title>
        <authorList>
            <person name="Buettner E."/>
            <person name="Kellner H."/>
        </authorList>
    </citation>
    <scope>NUCLEOTIDE SEQUENCE [LARGE SCALE GENOMIC DNA]</scope>
    <source>
        <strain evidence="2 3">DSM 108281</strain>
    </source>
</reference>
<feature type="region of interest" description="Disordered" evidence="1">
    <location>
        <begin position="120"/>
        <end position="212"/>
    </location>
</feature>
<name>A0A4S4LTS9_9AGAM</name>
<feature type="compositionally biased region" description="Low complexity" evidence="1">
    <location>
        <begin position="169"/>
        <end position="181"/>
    </location>
</feature>
<organism evidence="2 3">
    <name type="scientific">Bondarzewia mesenterica</name>
    <dbReference type="NCBI Taxonomy" id="1095465"/>
    <lineage>
        <taxon>Eukaryota</taxon>
        <taxon>Fungi</taxon>
        <taxon>Dikarya</taxon>
        <taxon>Basidiomycota</taxon>
        <taxon>Agaricomycotina</taxon>
        <taxon>Agaricomycetes</taxon>
        <taxon>Russulales</taxon>
        <taxon>Bondarzewiaceae</taxon>
        <taxon>Bondarzewia</taxon>
    </lineage>
</organism>
<feature type="compositionally biased region" description="Polar residues" evidence="1">
    <location>
        <begin position="200"/>
        <end position="211"/>
    </location>
</feature>
<feature type="compositionally biased region" description="Polar residues" evidence="1">
    <location>
        <begin position="149"/>
        <end position="158"/>
    </location>
</feature>
<feature type="region of interest" description="Disordered" evidence="1">
    <location>
        <begin position="87"/>
        <end position="106"/>
    </location>
</feature>
<feature type="compositionally biased region" description="Low complexity" evidence="1">
    <location>
        <begin position="28"/>
        <end position="48"/>
    </location>
</feature>
<accession>A0A4S4LTS9</accession>
<proteinExistence type="predicted"/>
<feature type="compositionally biased region" description="Basic and acidic residues" evidence="1">
    <location>
        <begin position="159"/>
        <end position="168"/>
    </location>
</feature>
<keyword evidence="3" id="KW-1185">Reference proteome</keyword>